<sequence length="317" mass="34133">MTLMVQLEDAPVAAPEHTSRHRAPFLHPGSPAPALVEHGRVTTHDELARRVADLADRMPPAATGRRLVHLPLARDVAGVVGHLAVLAAGHVALVTGPDAESITERFAPDLRVADERIETLTQHAAHLLHPDSALLLSTSGSTGSPKLVRLSRHNLGEQRRGDRAGARAGPEGPRDHLPSPPLLLRAVGAAQHAPRRRQRRRDRPLGDRRRVLARAHRAAGHRPRGRPPHLRPHRVAAAWCPAGPAPGHPGGRRPRARPRHGAHRARAGEGVAARRHVRPDRGDRAHGDPCGRRGRAAPRRRGPGGVRVLLPGGPVRS</sequence>
<protein>
    <submittedName>
        <fullName evidence="1">Uncharacterized protein</fullName>
    </submittedName>
</protein>
<gene>
    <name evidence="1" type="ORF">LP422_05060</name>
</gene>
<evidence type="ECO:0000313" key="2">
    <source>
        <dbReference type="Proteomes" id="UP001059663"/>
    </source>
</evidence>
<organism evidence="1 2">
    <name type="scientific">Janibacter limosus</name>
    <dbReference type="NCBI Taxonomy" id="53458"/>
    <lineage>
        <taxon>Bacteria</taxon>
        <taxon>Bacillati</taxon>
        <taxon>Actinomycetota</taxon>
        <taxon>Actinomycetes</taxon>
        <taxon>Micrococcales</taxon>
        <taxon>Intrasporangiaceae</taxon>
        <taxon>Janibacter</taxon>
    </lineage>
</organism>
<reference evidence="1" key="1">
    <citation type="submission" date="2021-11" db="EMBL/GenBank/DDBJ databases">
        <title>Study of the species diversity of bacterial strains isolated from a unique natural object - Shulgan-Tash cave (Bashkiria).</title>
        <authorList>
            <person name="Sazanova A.L."/>
            <person name="Chirak E.R."/>
            <person name="Safronova V.I."/>
        </authorList>
    </citation>
    <scope>NUCLEOTIDE SEQUENCE</scope>
    <source>
        <strain evidence="1">P1</strain>
    </source>
</reference>
<dbReference type="Proteomes" id="UP001059663">
    <property type="component" value="Chromosome"/>
</dbReference>
<accession>A0AC61U625</accession>
<proteinExistence type="predicted"/>
<evidence type="ECO:0000313" key="1">
    <source>
        <dbReference type="EMBL" id="UUZ45489.1"/>
    </source>
</evidence>
<dbReference type="EMBL" id="CP087977">
    <property type="protein sequence ID" value="UUZ45489.1"/>
    <property type="molecule type" value="Genomic_DNA"/>
</dbReference>
<name>A0AC61U625_9MICO</name>